<reference evidence="1 2" key="1">
    <citation type="submission" date="2023-12" db="EMBL/GenBank/DDBJ databases">
        <title>Evaluation and characterization of a potential secondary metabolite violacein from indigenous Chromobacterium amazonense SAM215.</title>
        <authorList>
            <person name="Tarafdar M.R."/>
            <person name="Abedin S.M."/>
            <person name="Atiqua A."/>
            <person name="Saha A."/>
            <person name="Khan S.N."/>
        </authorList>
    </citation>
    <scope>NUCLEOTIDE SEQUENCE [LARGE SCALE GENOMIC DNA]</scope>
    <source>
        <strain evidence="1 2">SAM215</strain>
    </source>
</reference>
<proteinExistence type="predicted"/>
<sequence>MMISIGFLFVWCGLFLKSFGRGGGMIPAVSLGGSYFLGRSESRESIASQASQASISGGGISVGGQVLDDLELFCDELLSKNFLGSGKGLDSNFSQRVTIPRAESWAYEQYRNVADGIECLSKEAQVDILKNIAASKPDNVSVMIQGVDVPLNEVTAESVGSEAINALVLTGSDGGFSQDQEGRISIKINPERYGEAFLCLCSLKDKFKEDVSHTKLMLPSVVGSGPEDAVIYLNNISRVDDVVSELSQVEGMLRASENGIFFMDELAPGVYKGVLPKEAYSTDEAGAAGSLGMYYSKLAVKAAAYSLTQAVPSREAAEFVLEQAGLRVEK</sequence>
<gene>
    <name evidence="1" type="ORF">QCL97_003165</name>
</gene>
<accession>A0ABU8UXV1</accession>
<organism evidence="1 2">
    <name type="scientific">Chromobacterium amazonense</name>
    <dbReference type="NCBI Taxonomy" id="1382803"/>
    <lineage>
        <taxon>Bacteria</taxon>
        <taxon>Pseudomonadati</taxon>
        <taxon>Pseudomonadota</taxon>
        <taxon>Betaproteobacteria</taxon>
        <taxon>Neisseriales</taxon>
        <taxon>Chromobacteriaceae</taxon>
        <taxon>Chromobacterium</taxon>
    </lineage>
</organism>
<dbReference type="RefSeq" id="WP_307912299.1">
    <property type="nucleotide sequence ID" value="NZ_JAVFJF020000004.1"/>
</dbReference>
<keyword evidence="2" id="KW-1185">Reference proteome</keyword>
<evidence type="ECO:0000313" key="2">
    <source>
        <dbReference type="Proteomes" id="UP001224516"/>
    </source>
</evidence>
<name>A0ABU8UXV1_9NEIS</name>
<dbReference type="EMBL" id="JAVFJF020000004">
    <property type="protein sequence ID" value="MEJ8673714.1"/>
    <property type="molecule type" value="Genomic_DNA"/>
</dbReference>
<comment type="caution">
    <text evidence="1">The sequence shown here is derived from an EMBL/GenBank/DDBJ whole genome shotgun (WGS) entry which is preliminary data.</text>
</comment>
<protein>
    <submittedName>
        <fullName evidence="1">Uncharacterized protein</fullName>
    </submittedName>
</protein>
<dbReference type="Proteomes" id="UP001224516">
    <property type="component" value="Unassembled WGS sequence"/>
</dbReference>
<evidence type="ECO:0000313" key="1">
    <source>
        <dbReference type="EMBL" id="MEJ8673714.1"/>
    </source>
</evidence>